<dbReference type="OrthoDB" id="1522859at2"/>
<feature type="transmembrane region" description="Helical" evidence="2">
    <location>
        <begin position="126"/>
        <end position="146"/>
    </location>
</feature>
<dbReference type="STRING" id="1763537.ULVI_03970"/>
<feature type="transmembrane region" description="Helical" evidence="2">
    <location>
        <begin position="87"/>
        <end position="106"/>
    </location>
</feature>
<dbReference type="InterPro" id="IPR008756">
    <property type="entry name" value="Peptidase_M56"/>
</dbReference>
<dbReference type="CDD" id="cd07341">
    <property type="entry name" value="M56_BlaR1_MecR1_like"/>
    <property type="match status" value="1"/>
</dbReference>
<dbReference type="Pfam" id="PF05569">
    <property type="entry name" value="Peptidase_M56"/>
    <property type="match status" value="1"/>
</dbReference>
<dbReference type="RefSeq" id="WP_068589981.1">
    <property type="nucleotide sequence ID" value="NZ_LRXL01000026.1"/>
</dbReference>
<dbReference type="InterPro" id="IPR052173">
    <property type="entry name" value="Beta-lactam_resp_regulator"/>
</dbReference>
<dbReference type="PANTHER" id="PTHR34978">
    <property type="entry name" value="POSSIBLE SENSOR-TRANSDUCER PROTEIN BLAR"/>
    <property type="match status" value="1"/>
</dbReference>
<sequence>MEGYLLNSAACLLVFYVFYKALLENSSLHRFKRYYLLGGLLASLLIPLITFTNYVEIPSLEESLLATSMPIESTGVILEEKINYIPYLLWSIYGVGVLIFSIRFYLNLHHIVRKMYRNPKFGQNRLYHVLLTESIIPHTFFNHIFFNKERYNAGAIPKEVFWHEETHARQLHSIDVILLELLQIVLWFNPLLYFIKKAIKLNHEFLADQSVLNQSVPAKHYQQLVLAFSSNVQTPSMAHSINYSSIKKRFTVMKHQTSQRAMWVRTLLVIPLVSIVLYSFSSTKTVTTFSDSAIEVQQINASDRNSEKIVSEEKVTPEQLTAYNKMASYWNARFEANPEDRTMPLSELKKLETIYRLMSPLQKNEAQPFPECTPPLQEGYTQQYLNGAARNHKKAFVLMITLDEIMLNGRTSSLETLTEDMDALTENWSKTDHENAHPSILIASSSSEFIDKANNAFKKSVFSKTTAMELQAKIPVFEPLQQKATPEQLAEYNTLARKYNAMDPNNMTVYKRDIDRLTYLYGLMSVAQRKNAAPYPNFPKLPKEPVPPMPPAPASEPTAVVPPAPPHAPESPLITVYKTENLSISEIEKGLRNLNQKETTYYINDKVVTLEKAIDFVGKTKKYDFFVSESKDKQIGAYLTTGKNNSNKMVLPPPPPPPAPVSTDPLDHIVRMAKENAAFLYQNKRISSDKAIELIKENRNLNISTQTFNNSNPIVNISKKGIKLEE</sequence>
<evidence type="ECO:0000256" key="2">
    <source>
        <dbReference type="SAM" id="Phobius"/>
    </source>
</evidence>
<comment type="caution">
    <text evidence="4">The sequence shown here is derived from an EMBL/GenBank/DDBJ whole genome shotgun (WGS) entry which is preliminary data.</text>
</comment>
<evidence type="ECO:0000259" key="3">
    <source>
        <dbReference type="Pfam" id="PF05569"/>
    </source>
</evidence>
<dbReference type="EMBL" id="LRXL01000026">
    <property type="protein sequence ID" value="OAB79905.1"/>
    <property type="molecule type" value="Genomic_DNA"/>
</dbReference>
<evidence type="ECO:0000313" key="5">
    <source>
        <dbReference type="Proteomes" id="UP000077013"/>
    </source>
</evidence>
<keyword evidence="5" id="KW-1185">Reference proteome</keyword>
<dbReference type="AlphaFoldDB" id="A0A167IQ97"/>
<feature type="domain" description="Peptidase M56" evidence="3">
    <location>
        <begin position="160"/>
        <end position="252"/>
    </location>
</feature>
<feature type="transmembrane region" description="Helical" evidence="2">
    <location>
        <begin position="176"/>
        <end position="195"/>
    </location>
</feature>
<dbReference type="Proteomes" id="UP000077013">
    <property type="component" value="Unassembled WGS sequence"/>
</dbReference>
<feature type="transmembrane region" description="Helical" evidence="2">
    <location>
        <begin position="262"/>
        <end position="280"/>
    </location>
</feature>
<protein>
    <recommendedName>
        <fullName evidence="3">Peptidase M56 domain-containing protein</fullName>
    </recommendedName>
</protein>
<proteinExistence type="predicted"/>
<evidence type="ECO:0000256" key="1">
    <source>
        <dbReference type="SAM" id="MobiDB-lite"/>
    </source>
</evidence>
<accession>A0A167IQ97</accession>
<keyword evidence="2" id="KW-1133">Transmembrane helix</keyword>
<feature type="region of interest" description="Disordered" evidence="1">
    <location>
        <begin position="543"/>
        <end position="567"/>
    </location>
</feature>
<keyword evidence="2" id="KW-0472">Membrane</keyword>
<dbReference type="PANTHER" id="PTHR34978:SF3">
    <property type="entry name" value="SLR0241 PROTEIN"/>
    <property type="match status" value="1"/>
</dbReference>
<reference evidence="4 5" key="1">
    <citation type="submission" date="2016-02" db="EMBL/GenBank/DDBJ databases">
        <title>Ulvibacter sp. LPB0005, isolated from Thais luteostoma.</title>
        <authorList>
            <person name="Shin S.-K."/>
            <person name="Yi H."/>
        </authorList>
    </citation>
    <scope>NUCLEOTIDE SEQUENCE [LARGE SCALE GENOMIC DNA]</scope>
    <source>
        <strain evidence="4 5">LPB0005</strain>
    </source>
</reference>
<keyword evidence="2" id="KW-0812">Transmembrane</keyword>
<evidence type="ECO:0000313" key="4">
    <source>
        <dbReference type="EMBL" id="OAB79905.1"/>
    </source>
</evidence>
<feature type="transmembrane region" description="Helical" evidence="2">
    <location>
        <begin position="34"/>
        <end position="55"/>
    </location>
</feature>
<gene>
    <name evidence="4" type="ORF">ULVI_03970</name>
</gene>
<name>A0A167IQ97_9FLAO</name>
<feature type="transmembrane region" description="Helical" evidence="2">
    <location>
        <begin position="6"/>
        <end position="22"/>
    </location>
</feature>
<organism evidence="4 5">
    <name type="scientific">Cochleicola gelatinilyticus</name>
    <dbReference type="NCBI Taxonomy" id="1763537"/>
    <lineage>
        <taxon>Bacteria</taxon>
        <taxon>Pseudomonadati</taxon>
        <taxon>Bacteroidota</taxon>
        <taxon>Flavobacteriia</taxon>
        <taxon>Flavobacteriales</taxon>
        <taxon>Flavobacteriaceae</taxon>
        <taxon>Cochleicola</taxon>
    </lineage>
</organism>